<comment type="similarity">
    <text evidence="3">Belongs to the polycystin family.</text>
</comment>
<keyword evidence="11" id="KW-0966">Cell projection</keyword>
<dbReference type="GO" id="GO:0005929">
    <property type="term" value="C:cilium"/>
    <property type="evidence" value="ECO:0007669"/>
    <property type="project" value="UniProtKB-SubCell"/>
</dbReference>
<evidence type="ECO:0000313" key="17">
    <source>
        <dbReference type="Proteomes" id="UP000694844"/>
    </source>
</evidence>
<dbReference type="PANTHER" id="PTHR10877:SF150">
    <property type="entry name" value="REJ DOMAIN-CONTAINING PROTEIN"/>
    <property type="match status" value="1"/>
</dbReference>
<dbReference type="InterPro" id="IPR013783">
    <property type="entry name" value="Ig-like_fold"/>
</dbReference>
<keyword evidence="6" id="KW-0732">Signal</keyword>
<feature type="transmembrane region" description="Helical" evidence="13">
    <location>
        <begin position="2597"/>
        <end position="2618"/>
    </location>
</feature>
<feature type="transmembrane region" description="Helical" evidence="13">
    <location>
        <begin position="1886"/>
        <end position="1904"/>
    </location>
</feature>
<sequence>MESLNFTFTVAGTHNVTAVAANTVSRTFHSMIVEAMYHVNGLSASTPATAVGTNQNSNLTVHLASNANLPQGSLFVNVSHGDGTNETVDLTTHIAAMQGLGHTIPHSYTSQGNYTIILVFYNEVGSTTITKDVYVWDQLLVTLSSAFAFEAGAALMFDFLSPPNSNFHFSISFGDGSLYEVTDADLGQPYSFSTFNHSYAEVGVYNVTMTAWNPFYVSVCSYEVTTETALQPDNTTLTPISDEIPIPDGTMNFTLMMIINMPTPSGVLCTFDYGDSTVEVNVSTVLTYNVPVVKTHTYTVAGTYTFTVDCFNYISTMQKTASVVVRAFTMADFGIQFDNPVPMNMTVEAFTPTLDYPHPLKPKAVPAEVTFTLTLFGCSRMPPNITATWNFGDGTSVTQLQSSLERQHTYSVRETVPFSVLLQDSAGNTKTITSNLILGIAGLTADTQQAAVGTGSFTLTATGLAGTNTIDFDVDSTDTPTINGGVCTVSYANYGTYLPKATVTNGSLTEVVYLSDPLKVDYDMTGNLNIEFSNTTVLLPPGTVTITITSATMSFPSVTCSLISGDLIDTSVHVKSQNITPSSPMIFPYTYQTLGNHSLRANCSNFLSTIPVVNSVYAQNPCFTKNGIFDRQYSDISNPMKVYTSQDVYVSSRMGVTCIDKTALFQWEIFSNYTSEADKTLYPYTNPISPSKGTMLFPRAKVPEGVYLVTLNVSLDGTWIKEPIVIKFVKPAPYAFIVGGSKKVARKIDEVIDINALDESYDAEGGFGVNGNLLFSWECRTVNTSDLTEIENIVNSNFTSSTADIGVCTLDAGTVLGKMKLNITSSPGYIVTVTISDGKKSSKFSQMLSILEGDPPNMKLECLINCKEKLAVTSRMNVISHCLDCADSEIPSYLWSIEELINGVWTQVDLLSKTANGITSQALALKENSLSPGTRYMIKLTTSLPTRSGPSVVIMDIATNYPPYNGICQVKPTTGKALVDKFSVECSQWLDEGVYMERNLTRDEANGEPLTYLYETVTKRNLSTGVNDVKTELFRGGESTIIDVPLQLGDPSFGYVVTVRVYVFDRIGDKTQFDTNITVTPMDNVSPNSSADTTAITSLFNTFEEAFNITNAGGNDMGVVRLVSSVSSYIVDYSGEDAKGTTEDDILSGAKSVTSSTTSPVTILYQQKTAEMTSILLKTVSTDSSTPKQFSPTDVQQISSALETVTRNPAYMTSDSAATSTDIVQAMMTSVLNTSMSKPFPVESLESIQSSVYSTVKVLDSVLSSMLPTSVMDLTAEISIDAIIAELTESQEQEKTQADLLGTTMTPMTTDEIRAKAELLYSVRIAEREKQEEQATFAEENVAKIESALIDMKKILLMTREVGEGAYTLSQGGLEVSTEKVTIESLMNRTENLINGIQLDFGTSENGTSDGNQTILDVEVVVHDKNPYMFGKDASAVTSPVTSVVVSGDIRPDVKFKNQGGVQYQDYVPKSDPNDPDKVIYITFKMENEGDAAIAYVRPHNMDPTDQSTWALYTLFLSDLTYPKTSSYDFSKVLSMSDWTGYGFKVFINAGVCNKGTCFMGLKPMEMADYSSFAVRTRRKRQAVTTTASPITNSTLQVVNANFSVIIVTTGCRAWDVKSKSWVSNGCVVLPMSNINETICRCPNPSTGNIFASTFYVPPNMIDFNTVWSKFDPANAAVYGTVIALFVVYVIAAIFLRREDKKDVERWAIHFLVDSDSTDQYFYMITVHTGLRRGAGTKSVVNFVLAGDEDDSGVRILSDGMKEGFDTGSVRKFFMGTKEALGGLTYLRIWHDNAGTGDNQNWYLNKIVVDDPQTNIRYVFLCDRWLALDQDDGQVERVLPVCGRDNLVAFNTLFAQHAQFNLTENHLWLSLMIRPERSPFSRLQRLSCLMALLFLTMIANAMFFKSSSEDQSGSTNEVQIGFLRFSLSTLYVSFIGIALTTPPIMFVTMVFKKCKPKVEIRHKDKEKAEKLDAKVRSNMKKELNKRAFNGEDFFTKDHLPLPYWMAYVAWVVVWLAVISSAFFLILYSMEWGKPKAEEWLSSFFFSFFESLICVDPLKVIIIAVLLAMLFKQPADGETPGMDLKKLKSAASEYNSGSERSYMAFVNGIFNKSEPPPKSDLEKLREKRKQELRAQEALMNLIFYAVFMFVIYSISYIERDHRAFFMKSNVDNYLVGHGYGQLGFTGINKTQDFFSWMQNTFIPTYYPETHYSGASLGVQDQRYFGDLSSIRVGPGRLRQARMGKGDCIYHKLTWPYYCVNYYDMYQEDENEYCLGWKPFNASACDTAAYKAIFQTSEAWKYTKSIDIWGLPLTGEYNTYGGGGYILKMPKSRLQAKNLLNELQTYNWIDRGTRAILVEFTLYNPNANLFTYVTYITEITEMGGTLTWTETNPFRPIVSLNAMGTFAIICYCIYVLYQLILTFEILKGIKKDGCCKYFKVIWNIVDTVCLFLGYAAITIFILRLVYTNQAMNIFYDDKLTGENNFINFFHIVVWDMLFNILMSILVFIATLRILRILGYNQKLTEIITVVTNAAGEITGFGLVFGIVFGAYVIFGYLIFGRNLYEYRSIFTSWGTLTNALIGKNSLDTMMAASPQLAQFYYFTYVFCVLFTLVTMFAAILNKSITDVRNDPNKNGDLFGIVDMLTKSLKDLVGIAYKSNAPLSKNAEARKVKYMQSIGSNPKFDTTNILRLVRTTLGEVNDGKESNNTEPNTEDLLLKRLDPSAPNRSYSRISGAQTPGNISLNFNDAKC</sequence>
<dbReference type="GO" id="GO:0050982">
    <property type="term" value="P:detection of mechanical stimulus"/>
    <property type="evidence" value="ECO:0007669"/>
    <property type="project" value="TreeGrafter"/>
</dbReference>
<gene>
    <name evidence="18" type="primary">LOC111122130</name>
</gene>
<dbReference type="SMART" id="SM00308">
    <property type="entry name" value="LH2"/>
    <property type="match status" value="1"/>
</dbReference>
<comment type="caution">
    <text evidence="12">Lacks conserved residue(s) required for the propagation of feature annotation.</text>
</comment>
<dbReference type="InterPro" id="IPR051223">
    <property type="entry name" value="Polycystin"/>
</dbReference>
<dbReference type="CDD" id="cd00146">
    <property type="entry name" value="PKD"/>
    <property type="match status" value="1"/>
</dbReference>
<evidence type="ECO:0000256" key="3">
    <source>
        <dbReference type="ARBA" id="ARBA00007200"/>
    </source>
</evidence>
<evidence type="ECO:0000256" key="1">
    <source>
        <dbReference type="ARBA" id="ARBA00004138"/>
    </source>
</evidence>
<feature type="domain" description="PKD" evidence="14">
    <location>
        <begin position="383"/>
        <end position="436"/>
    </location>
</feature>
<dbReference type="InterPro" id="IPR046791">
    <property type="entry name" value="Polycystin_dom"/>
</dbReference>
<name>A0A8B8CUD8_CRAVI</name>
<evidence type="ECO:0000256" key="4">
    <source>
        <dbReference type="ARBA" id="ARBA00022475"/>
    </source>
</evidence>
<dbReference type="Gene3D" id="2.60.40.10">
    <property type="entry name" value="Immunoglobulins"/>
    <property type="match status" value="2"/>
</dbReference>
<feature type="transmembrane region" description="Helical" evidence="13">
    <location>
        <begin position="2136"/>
        <end position="2156"/>
    </location>
</feature>
<evidence type="ECO:0000313" key="18">
    <source>
        <dbReference type="RefSeq" id="XP_022319423.1"/>
    </source>
</evidence>
<feature type="domain" description="PKD" evidence="14">
    <location>
        <begin position="169"/>
        <end position="213"/>
    </location>
</feature>
<dbReference type="Gene3D" id="2.60.60.20">
    <property type="entry name" value="PLAT/LH2 domain"/>
    <property type="match status" value="1"/>
</dbReference>
<evidence type="ECO:0000256" key="8">
    <source>
        <dbReference type="ARBA" id="ARBA00023069"/>
    </source>
</evidence>
<keyword evidence="7 13" id="KW-1133">Transmembrane helix</keyword>
<feature type="transmembrane region" description="Helical" evidence="13">
    <location>
        <begin position="2047"/>
        <end position="2070"/>
    </location>
</feature>
<protein>
    <submittedName>
        <fullName evidence="18">Uncharacterized protein LOC111122130 isoform X2</fullName>
    </submittedName>
</protein>
<dbReference type="GO" id="GO:0005262">
    <property type="term" value="F:calcium channel activity"/>
    <property type="evidence" value="ECO:0007669"/>
    <property type="project" value="TreeGrafter"/>
</dbReference>
<feature type="transmembrane region" description="Helical" evidence="13">
    <location>
        <begin position="2004"/>
        <end position="2027"/>
    </location>
</feature>
<dbReference type="Pfam" id="PF08016">
    <property type="entry name" value="PKD_channel"/>
    <property type="match status" value="1"/>
</dbReference>
<dbReference type="InterPro" id="IPR014010">
    <property type="entry name" value="REJ_dom"/>
</dbReference>
<organism evidence="17 18">
    <name type="scientific">Crassostrea virginica</name>
    <name type="common">Eastern oyster</name>
    <dbReference type="NCBI Taxonomy" id="6565"/>
    <lineage>
        <taxon>Eukaryota</taxon>
        <taxon>Metazoa</taxon>
        <taxon>Spiralia</taxon>
        <taxon>Lophotrochozoa</taxon>
        <taxon>Mollusca</taxon>
        <taxon>Bivalvia</taxon>
        <taxon>Autobranchia</taxon>
        <taxon>Pteriomorphia</taxon>
        <taxon>Ostreida</taxon>
        <taxon>Ostreoidea</taxon>
        <taxon>Ostreidae</taxon>
        <taxon>Crassostrea</taxon>
    </lineage>
</organism>
<dbReference type="SUPFAM" id="SSF49723">
    <property type="entry name" value="Lipase/lipooxygenase domain (PLAT/LH2 domain)"/>
    <property type="match status" value="1"/>
</dbReference>
<dbReference type="InterPro" id="IPR003915">
    <property type="entry name" value="PKD_2"/>
</dbReference>
<dbReference type="InterPro" id="IPR035986">
    <property type="entry name" value="PKD_dom_sf"/>
</dbReference>
<feature type="transmembrane region" description="Helical" evidence="13">
    <location>
        <begin position="2398"/>
        <end position="2418"/>
    </location>
</feature>
<dbReference type="PROSITE" id="PS50095">
    <property type="entry name" value="PLAT"/>
    <property type="match status" value="1"/>
</dbReference>
<dbReference type="GO" id="GO:0005886">
    <property type="term" value="C:plasma membrane"/>
    <property type="evidence" value="ECO:0007669"/>
    <property type="project" value="UniProtKB-SubCell"/>
</dbReference>
<keyword evidence="5 13" id="KW-0812">Transmembrane</keyword>
<dbReference type="Pfam" id="PF20519">
    <property type="entry name" value="Polycystin_dom"/>
    <property type="match status" value="1"/>
</dbReference>
<dbReference type="SUPFAM" id="SSF49299">
    <property type="entry name" value="PKD domain"/>
    <property type="match status" value="4"/>
</dbReference>
<feature type="domain" description="PLAT" evidence="15">
    <location>
        <begin position="1721"/>
        <end position="1840"/>
    </location>
</feature>
<evidence type="ECO:0000256" key="7">
    <source>
        <dbReference type="ARBA" id="ARBA00022989"/>
    </source>
</evidence>
<evidence type="ECO:0000256" key="2">
    <source>
        <dbReference type="ARBA" id="ARBA00004651"/>
    </source>
</evidence>
<evidence type="ECO:0000259" key="15">
    <source>
        <dbReference type="PROSITE" id="PS50095"/>
    </source>
</evidence>
<feature type="transmembrane region" description="Helical" evidence="13">
    <location>
        <begin position="1930"/>
        <end position="1951"/>
    </location>
</feature>
<dbReference type="InterPro" id="IPR000601">
    <property type="entry name" value="PKD_dom"/>
</dbReference>
<keyword evidence="17" id="KW-1185">Reference proteome</keyword>
<evidence type="ECO:0000256" key="9">
    <source>
        <dbReference type="ARBA" id="ARBA00023136"/>
    </source>
</evidence>
<comment type="subcellular location">
    <subcellularLocation>
        <location evidence="2">Cell membrane</location>
        <topology evidence="2">Multi-pass membrane protein</topology>
    </subcellularLocation>
    <subcellularLocation>
        <location evidence="1">Cell projection</location>
        <location evidence="1">Cilium</location>
    </subcellularLocation>
</comment>
<feature type="transmembrane region" description="Helical" evidence="13">
    <location>
        <begin position="2484"/>
        <end position="2512"/>
    </location>
</feature>
<dbReference type="Proteomes" id="UP000694844">
    <property type="component" value="Chromosome 2"/>
</dbReference>
<feature type="domain" description="PKD" evidence="14">
    <location>
        <begin position="81"/>
        <end position="135"/>
    </location>
</feature>
<evidence type="ECO:0000256" key="6">
    <source>
        <dbReference type="ARBA" id="ARBA00022729"/>
    </source>
</evidence>
<dbReference type="InterPro" id="IPR002859">
    <property type="entry name" value="PKD/REJ-like"/>
</dbReference>
<evidence type="ECO:0000259" key="16">
    <source>
        <dbReference type="PROSITE" id="PS51111"/>
    </source>
</evidence>
<feature type="transmembrane region" description="Helical" evidence="13">
    <location>
        <begin position="1676"/>
        <end position="1696"/>
    </location>
</feature>
<dbReference type="SMART" id="SM00089">
    <property type="entry name" value="PKD"/>
    <property type="match status" value="4"/>
</dbReference>
<dbReference type="InterPro" id="IPR013122">
    <property type="entry name" value="PKD1_2_channel"/>
</dbReference>
<evidence type="ECO:0000256" key="13">
    <source>
        <dbReference type="SAM" id="Phobius"/>
    </source>
</evidence>
<evidence type="ECO:0000256" key="11">
    <source>
        <dbReference type="ARBA" id="ARBA00023273"/>
    </source>
</evidence>
<feature type="domain" description="REJ" evidence="16">
    <location>
        <begin position="836"/>
        <end position="1072"/>
    </location>
</feature>
<keyword evidence="4" id="KW-1003">Cell membrane</keyword>
<dbReference type="PANTHER" id="PTHR10877">
    <property type="entry name" value="POLYCYSTIN FAMILY MEMBER"/>
    <property type="match status" value="1"/>
</dbReference>
<dbReference type="FunFam" id="2.60.60.20:FF:000022">
    <property type="entry name" value="Uncharacterized protein"/>
    <property type="match status" value="1"/>
</dbReference>
<proteinExistence type="inferred from homology"/>
<dbReference type="InterPro" id="IPR036392">
    <property type="entry name" value="PLAT/LH2_dom_sf"/>
</dbReference>
<keyword evidence="9 13" id="KW-0472">Membrane</keyword>
<evidence type="ECO:0000256" key="5">
    <source>
        <dbReference type="ARBA" id="ARBA00022692"/>
    </source>
</evidence>
<dbReference type="Gene3D" id="1.10.287.70">
    <property type="match status" value="1"/>
</dbReference>
<dbReference type="PROSITE" id="PS50093">
    <property type="entry name" value="PKD"/>
    <property type="match status" value="3"/>
</dbReference>
<dbReference type="RefSeq" id="XP_022319423.1">
    <property type="nucleotide sequence ID" value="XM_022463715.1"/>
</dbReference>
<evidence type="ECO:0000256" key="12">
    <source>
        <dbReference type="PROSITE-ProRule" id="PRU00152"/>
    </source>
</evidence>
<evidence type="ECO:0000259" key="14">
    <source>
        <dbReference type="PROSITE" id="PS50093"/>
    </source>
</evidence>
<dbReference type="PROSITE" id="PS51111">
    <property type="entry name" value="REJ"/>
    <property type="match status" value="1"/>
</dbReference>
<dbReference type="Pfam" id="PF01477">
    <property type="entry name" value="PLAT"/>
    <property type="match status" value="1"/>
</dbReference>
<reference evidence="18" key="1">
    <citation type="submission" date="2025-08" db="UniProtKB">
        <authorList>
            <consortium name="RefSeq"/>
        </authorList>
    </citation>
    <scope>IDENTIFICATION</scope>
    <source>
        <tissue evidence="18">Whole sample</tissue>
    </source>
</reference>
<dbReference type="InterPro" id="IPR001024">
    <property type="entry name" value="PLAT/LH2_dom"/>
</dbReference>
<dbReference type="GeneID" id="111122130"/>
<dbReference type="GO" id="GO:0005509">
    <property type="term" value="F:calcium ion binding"/>
    <property type="evidence" value="ECO:0007669"/>
    <property type="project" value="InterPro"/>
</dbReference>
<dbReference type="InterPro" id="IPR022409">
    <property type="entry name" value="PKD/Chitinase_dom"/>
</dbReference>
<feature type="transmembrane region" description="Helical" evidence="13">
    <location>
        <begin position="2524"/>
        <end position="2557"/>
    </location>
</feature>
<feature type="transmembrane region" description="Helical" evidence="13">
    <location>
        <begin position="2438"/>
        <end position="2464"/>
    </location>
</feature>
<dbReference type="Pfam" id="PF02010">
    <property type="entry name" value="REJ"/>
    <property type="match status" value="1"/>
</dbReference>
<keyword evidence="10" id="KW-0325">Glycoprotein</keyword>
<evidence type="ECO:0000256" key="10">
    <source>
        <dbReference type="ARBA" id="ARBA00023180"/>
    </source>
</evidence>
<dbReference type="OrthoDB" id="10039908at2759"/>
<dbReference type="PRINTS" id="PR01433">
    <property type="entry name" value="POLYCYSTIN2"/>
</dbReference>
<keyword evidence="8" id="KW-0969">Cilium</keyword>
<accession>A0A8B8CUD8</accession>